<evidence type="ECO:0000313" key="4">
    <source>
        <dbReference type="EMBL" id="PRY19242.1"/>
    </source>
</evidence>
<feature type="compositionally biased region" description="Low complexity" evidence="1">
    <location>
        <begin position="217"/>
        <end position="234"/>
    </location>
</feature>
<sequence>MAFARFALTLALTAAGATALPGAARAAPPDPRQMEAVTELTEWPFKVEYDIRRGGKVRVPLGVLSFDARPIRGLVAKVEVAGDLTFGRRFRNCWYTTKATSSIMWCEFGTAVLPPHKGLAITTPMVAARADARPERVRGISFRWQSKAWSDARGGLRPVTAFFAGKGRPVVRGTGSLLTLTSLTLPIADIRTNANFAPVNLTNEPPLTPSPTPTSSPSPTAGATAAATPSRSAAAGGGGAGLPVTGTPTAALATAGGALLALGLAGYAIARRRTRFTA</sequence>
<evidence type="ECO:0000256" key="1">
    <source>
        <dbReference type="SAM" id="MobiDB-lite"/>
    </source>
</evidence>
<feature type="transmembrane region" description="Helical" evidence="2">
    <location>
        <begin position="250"/>
        <end position="270"/>
    </location>
</feature>
<reference evidence="4 5" key="1">
    <citation type="submission" date="2018-03" db="EMBL/GenBank/DDBJ databases">
        <title>Genomic Encyclopedia of Archaeal and Bacterial Type Strains, Phase II (KMG-II): from individual species to whole genera.</title>
        <authorList>
            <person name="Goeker M."/>
        </authorList>
    </citation>
    <scope>NUCLEOTIDE SEQUENCE [LARGE SCALE GENOMIC DNA]</scope>
    <source>
        <strain evidence="4 5">DSM 45348</strain>
    </source>
</reference>
<protein>
    <recommendedName>
        <fullName evidence="6">LPXTG-motif cell wall-anchored protein</fullName>
    </recommendedName>
</protein>
<organism evidence="4 5">
    <name type="scientific">Pseudosporangium ferrugineum</name>
    <dbReference type="NCBI Taxonomy" id="439699"/>
    <lineage>
        <taxon>Bacteria</taxon>
        <taxon>Bacillati</taxon>
        <taxon>Actinomycetota</taxon>
        <taxon>Actinomycetes</taxon>
        <taxon>Micromonosporales</taxon>
        <taxon>Micromonosporaceae</taxon>
        <taxon>Pseudosporangium</taxon>
    </lineage>
</organism>
<dbReference type="OrthoDB" id="3405518at2"/>
<evidence type="ECO:0000313" key="5">
    <source>
        <dbReference type="Proteomes" id="UP000239209"/>
    </source>
</evidence>
<proteinExistence type="predicted"/>
<name>A0A2T0RDK4_9ACTN</name>
<keyword evidence="5" id="KW-1185">Reference proteome</keyword>
<keyword evidence="2" id="KW-0812">Transmembrane</keyword>
<evidence type="ECO:0000256" key="3">
    <source>
        <dbReference type="SAM" id="SignalP"/>
    </source>
</evidence>
<comment type="caution">
    <text evidence="4">The sequence shown here is derived from an EMBL/GenBank/DDBJ whole genome shotgun (WGS) entry which is preliminary data.</text>
</comment>
<keyword evidence="2" id="KW-1133">Transmembrane helix</keyword>
<feature type="region of interest" description="Disordered" evidence="1">
    <location>
        <begin position="199"/>
        <end position="240"/>
    </location>
</feature>
<dbReference type="EMBL" id="PVZG01000036">
    <property type="protein sequence ID" value="PRY19242.1"/>
    <property type="molecule type" value="Genomic_DNA"/>
</dbReference>
<keyword evidence="2" id="KW-0472">Membrane</keyword>
<evidence type="ECO:0000256" key="2">
    <source>
        <dbReference type="SAM" id="Phobius"/>
    </source>
</evidence>
<feature type="chain" id="PRO_5015771158" description="LPXTG-motif cell wall-anchored protein" evidence="3">
    <location>
        <begin position="27"/>
        <end position="278"/>
    </location>
</feature>
<dbReference type="AlphaFoldDB" id="A0A2T0RDK4"/>
<gene>
    <name evidence="4" type="ORF">CLV70_1365</name>
</gene>
<feature type="compositionally biased region" description="Pro residues" evidence="1">
    <location>
        <begin position="206"/>
        <end position="216"/>
    </location>
</feature>
<evidence type="ECO:0008006" key="6">
    <source>
        <dbReference type="Google" id="ProtNLM"/>
    </source>
</evidence>
<accession>A0A2T0RDK4</accession>
<dbReference type="RefSeq" id="WP_106131184.1">
    <property type="nucleotide sequence ID" value="NZ_PVZG01000036.1"/>
</dbReference>
<dbReference type="Proteomes" id="UP000239209">
    <property type="component" value="Unassembled WGS sequence"/>
</dbReference>
<feature type="signal peptide" evidence="3">
    <location>
        <begin position="1"/>
        <end position="26"/>
    </location>
</feature>
<keyword evidence="3" id="KW-0732">Signal</keyword>